<comment type="caution">
    <text evidence="2">The sequence shown here is derived from an EMBL/GenBank/DDBJ whole genome shotgun (WGS) entry which is preliminary data.</text>
</comment>
<accession>A0A317X7V0</accession>
<evidence type="ECO:0000256" key="1">
    <source>
        <dbReference type="SAM" id="MobiDB-lite"/>
    </source>
</evidence>
<evidence type="ECO:0000313" key="3">
    <source>
        <dbReference type="Proteomes" id="UP000246702"/>
    </source>
</evidence>
<organism evidence="2 3">
    <name type="scientific">Aspergillus sclerotioniger CBS 115572</name>
    <dbReference type="NCBI Taxonomy" id="1450535"/>
    <lineage>
        <taxon>Eukaryota</taxon>
        <taxon>Fungi</taxon>
        <taxon>Dikarya</taxon>
        <taxon>Ascomycota</taxon>
        <taxon>Pezizomycotina</taxon>
        <taxon>Eurotiomycetes</taxon>
        <taxon>Eurotiomycetidae</taxon>
        <taxon>Eurotiales</taxon>
        <taxon>Aspergillaceae</taxon>
        <taxon>Aspergillus</taxon>
        <taxon>Aspergillus subgen. Circumdati</taxon>
    </lineage>
</organism>
<feature type="compositionally biased region" description="Basic and acidic residues" evidence="1">
    <location>
        <begin position="68"/>
        <end position="77"/>
    </location>
</feature>
<evidence type="ECO:0000313" key="2">
    <source>
        <dbReference type="EMBL" id="PWY94683.1"/>
    </source>
</evidence>
<protein>
    <submittedName>
        <fullName evidence="2">Uncharacterized protein</fullName>
    </submittedName>
</protein>
<dbReference type="AlphaFoldDB" id="A0A317X7V0"/>
<sequence>MTKTRPLSLQRGHFILLALGDWGCLGALFPTRPYGVYTNLDLKREMGRRRKVKKGRSNIIGEPRPPIMRREPRRSEGKNTSPRGAKGRKEEQ</sequence>
<feature type="region of interest" description="Disordered" evidence="1">
    <location>
        <begin position="48"/>
        <end position="92"/>
    </location>
</feature>
<proteinExistence type="predicted"/>
<name>A0A317X7V0_9EURO</name>
<reference evidence="2 3" key="1">
    <citation type="submission" date="2016-12" db="EMBL/GenBank/DDBJ databases">
        <title>The genomes of Aspergillus section Nigri reveals drivers in fungal speciation.</title>
        <authorList>
            <consortium name="DOE Joint Genome Institute"/>
            <person name="Vesth T.C."/>
            <person name="Nybo J."/>
            <person name="Theobald S."/>
            <person name="Brandl J."/>
            <person name="Frisvad J.C."/>
            <person name="Nielsen K.F."/>
            <person name="Lyhne E.K."/>
            <person name="Kogle M.E."/>
            <person name="Kuo A."/>
            <person name="Riley R."/>
            <person name="Clum A."/>
            <person name="Nolan M."/>
            <person name="Lipzen A."/>
            <person name="Salamov A."/>
            <person name="Henrissat B."/>
            <person name="Wiebenga A."/>
            <person name="De Vries R.P."/>
            <person name="Grigoriev I.V."/>
            <person name="Mortensen U.H."/>
            <person name="Andersen M.R."/>
            <person name="Baker S.E."/>
        </authorList>
    </citation>
    <scope>NUCLEOTIDE SEQUENCE [LARGE SCALE GENOMIC DNA]</scope>
    <source>
        <strain evidence="2 3">CBS 115572</strain>
    </source>
</reference>
<gene>
    <name evidence="2" type="ORF">BO94DRAFT_531615</name>
</gene>
<dbReference type="EMBL" id="MSFK01000004">
    <property type="protein sequence ID" value="PWY94683.1"/>
    <property type="molecule type" value="Genomic_DNA"/>
</dbReference>
<dbReference type="RefSeq" id="XP_025471444.1">
    <property type="nucleotide sequence ID" value="XM_025610940.1"/>
</dbReference>
<keyword evidence="3" id="KW-1185">Reference proteome</keyword>
<dbReference type="Proteomes" id="UP000246702">
    <property type="component" value="Unassembled WGS sequence"/>
</dbReference>
<dbReference type="GeneID" id="37113083"/>